<dbReference type="CDD" id="cd09822">
    <property type="entry name" value="peroxinectin_like_bacterial"/>
    <property type="match status" value="1"/>
</dbReference>
<evidence type="ECO:0000256" key="1">
    <source>
        <dbReference type="ARBA" id="ARBA00004613"/>
    </source>
</evidence>
<keyword evidence="5" id="KW-1185">Reference proteome</keyword>
<dbReference type="Pfam" id="PF03098">
    <property type="entry name" value="An_peroxidase"/>
    <property type="match status" value="2"/>
</dbReference>
<dbReference type="PROSITE" id="PS50292">
    <property type="entry name" value="PEROXIDASE_3"/>
    <property type="match status" value="1"/>
</dbReference>
<dbReference type="PANTHER" id="PTHR11475">
    <property type="entry name" value="OXIDASE/PEROXIDASE"/>
    <property type="match status" value="1"/>
</dbReference>
<reference evidence="4 5" key="1">
    <citation type="submission" date="2019-02" db="EMBL/GenBank/DDBJ databases">
        <title>Deep-cultivation of Planctomycetes and their phenomic and genomic characterization uncovers novel biology.</title>
        <authorList>
            <person name="Wiegand S."/>
            <person name="Jogler M."/>
            <person name="Boedeker C."/>
            <person name="Pinto D."/>
            <person name="Vollmers J."/>
            <person name="Rivas-Marin E."/>
            <person name="Kohn T."/>
            <person name="Peeters S.H."/>
            <person name="Heuer A."/>
            <person name="Rast P."/>
            <person name="Oberbeckmann S."/>
            <person name="Bunk B."/>
            <person name="Jeske O."/>
            <person name="Meyerdierks A."/>
            <person name="Storesund J.E."/>
            <person name="Kallscheuer N."/>
            <person name="Luecker S."/>
            <person name="Lage O.M."/>
            <person name="Pohl T."/>
            <person name="Merkel B.J."/>
            <person name="Hornburger P."/>
            <person name="Mueller R.-W."/>
            <person name="Bruemmer F."/>
            <person name="Labrenz M."/>
            <person name="Spormann A.M."/>
            <person name="Op Den Camp H."/>
            <person name="Overmann J."/>
            <person name="Amann R."/>
            <person name="Jetten M.S.M."/>
            <person name="Mascher T."/>
            <person name="Medema M.H."/>
            <person name="Devos D.P."/>
            <person name="Kaster A.-K."/>
            <person name="Ovreas L."/>
            <person name="Rohde M."/>
            <person name="Galperin M.Y."/>
            <person name="Jogler C."/>
        </authorList>
    </citation>
    <scope>NUCLEOTIDE SEQUENCE [LARGE SCALE GENOMIC DNA]</scope>
    <source>
        <strain evidence="4 5">Enr8</strain>
    </source>
</reference>
<comment type="subcellular location">
    <subcellularLocation>
        <location evidence="1">Secreted</location>
    </subcellularLocation>
</comment>
<gene>
    <name evidence="4" type="ORF">Enr8_17920</name>
</gene>
<keyword evidence="4" id="KW-0560">Oxidoreductase</keyword>
<dbReference type="GO" id="GO:0004601">
    <property type="term" value="F:peroxidase activity"/>
    <property type="evidence" value="ECO:0007669"/>
    <property type="project" value="UniProtKB-KW"/>
</dbReference>
<dbReference type="Gene3D" id="1.10.640.10">
    <property type="entry name" value="Haem peroxidase domain superfamily, animal type"/>
    <property type="match status" value="2"/>
</dbReference>
<keyword evidence="4" id="KW-0575">Peroxidase</keyword>
<evidence type="ECO:0000256" key="2">
    <source>
        <dbReference type="ARBA" id="ARBA00022525"/>
    </source>
</evidence>
<sequence>MFAAASLGDDATELGPAGATTVITGQILSPNNEPLAGVPVELAGVTTVTDAYGVFKIELPWAALPTDSLDIPVPAGDPYFDPYNTGVATIPMRRARYDATTGDSASNPLAHQNLITSFLDAGMVYGSDDHRAAALRTFVEGKLKTSAGDLLPLNDLATFPEGQQENDNAGPFDAAELFVAGDVRSNENVALTSLHTLLVREHNRLADEIKTADPALTDEQIYQQARRLVGAIVQQITYYEYLPILVGETGLSTYAGYDETVDPAISSLFSNAAYRVGHTQLFSEIQRLDEQLNSLPGGSLELRYAFFNPQAVAADGIEPYLRGLYLSQSEEIDELVISDVRNFLFGPPGAGGLDLAAINIQRGRDLGLPSYNQARIDFGLPAATSFSEISSDPAVALKLEQAYGDVDLVDIWVGGVAEDHVAGAQLGPLFQRIIADQFARARDGDRYYFENGQFTADEMALIQSTTLTRLIERNTSITGMNENAFLLNGGAAAPAANVTLATETSSDYRTTDGQGNNQIDPTAGAANDNLAHNFTVSYGDDYFSPAGADRPSTREISNTVMDQSASVPNSAGTSGFFVFWGQLLDHDLDLTPGGVTNDLNMDGTDYVDAVTGATYELASDKVSLMLGHEVYSGAKNVMLEPIKLTKNETGSHNLFAHFSGEIQTLGQTQSFAISVSEEDFQLHSEAILLGWKVTATGGGSFDPAAVQIFDSQGQPVAAEVVWQDAPTGDNSSYMLAWLAPGEYDVRVAGQGSTTGSFVVHAYLPSDHRGDGTVDVLDLINVLDRISAQRHDVDGVDYYRAEADLNGDGVLSQADVDLLVDNVRNATTLDPIFLSLQLDPESDTGEIGDGITSTSLVHLCGVAPVGSMVAFDVNGDGIIDGQVIAGEYENGASYHYDALLMEGENRLRVNVTDEFGQSLTRQMTLTLDRIAPHVVATGPTSNGLVVSANTSDFTIEVQLNESAPLADILAAITVIGNISGVVTPLNPRWIDATRTFRFDLDGSLPDTSFSVLLGSAFTDPAGNPFTPYGFSFRRAVVFGDNAYSQVLAAGIEYFQKIGGSVYFSSEFASQVLTLIELIESESLEAESARDDEVDLVFAEQEGLEEPLG</sequence>
<dbReference type="GO" id="GO:0020037">
    <property type="term" value="F:heme binding"/>
    <property type="evidence" value="ECO:0007669"/>
    <property type="project" value="InterPro"/>
</dbReference>
<dbReference type="PRINTS" id="PR00457">
    <property type="entry name" value="ANPEROXIDASE"/>
</dbReference>
<dbReference type="SUPFAM" id="SSF48113">
    <property type="entry name" value="Heme-dependent peroxidases"/>
    <property type="match status" value="2"/>
</dbReference>
<keyword evidence="2" id="KW-0964">Secreted</keyword>
<name>A0A5C5V728_9BACT</name>
<accession>A0A5C5V728</accession>
<dbReference type="PROSITE" id="PS00018">
    <property type="entry name" value="EF_HAND_1"/>
    <property type="match status" value="1"/>
</dbReference>
<dbReference type="EMBL" id="SJPF01000002">
    <property type="protein sequence ID" value="TWT34384.1"/>
    <property type="molecule type" value="Genomic_DNA"/>
</dbReference>
<dbReference type="InterPro" id="IPR010255">
    <property type="entry name" value="Haem_peroxidase_sf"/>
</dbReference>
<dbReference type="AlphaFoldDB" id="A0A5C5V728"/>
<evidence type="ECO:0000313" key="5">
    <source>
        <dbReference type="Proteomes" id="UP000318878"/>
    </source>
</evidence>
<evidence type="ECO:0000256" key="3">
    <source>
        <dbReference type="ARBA" id="ARBA00023180"/>
    </source>
</evidence>
<dbReference type="InterPro" id="IPR018247">
    <property type="entry name" value="EF_Hand_1_Ca_BS"/>
</dbReference>
<dbReference type="GO" id="GO:0006979">
    <property type="term" value="P:response to oxidative stress"/>
    <property type="evidence" value="ECO:0007669"/>
    <property type="project" value="InterPro"/>
</dbReference>
<dbReference type="InterPro" id="IPR008969">
    <property type="entry name" value="CarboxyPept-like_regulatory"/>
</dbReference>
<proteinExistence type="predicted"/>
<protein>
    <submittedName>
        <fullName evidence="4">Peroxidase</fullName>
    </submittedName>
</protein>
<evidence type="ECO:0000313" key="4">
    <source>
        <dbReference type="EMBL" id="TWT34384.1"/>
    </source>
</evidence>
<dbReference type="SUPFAM" id="SSF49464">
    <property type="entry name" value="Carboxypeptidase regulatory domain-like"/>
    <property type="match status" value="1"/>
</dbReference>
<organism evidence="4 5">
    <name type="scientific">Blastopirellula retiformator</name>
    <dbReference type="NCBI Taxonomy" id="2527970"/>
    <lineage>
        <taxon>Bacteria</taxon>
        <taxon>Pseudomonadati</taxon>
        <taxon>Planctomycetota</taxon>
        <taxon>Planctomycetia</taxon>
        <taxon>Pirellulales</taxon>
        <taxon>Pirellulaceae</taxon>
        <taxon>Blastopirellula</taxon>
    </lineage>
</organism>
<comment type="caution">
    <text evidence="4">The sequence shown here is derived from an EMBL/GenBank/DDBJ whole genome shotgun (WGS) entry which is preliminary data.</text>
</comment>
<dbReference type="GO" id="GO:0005576">
    <property type="term" value="C:extracellular region"/>
    <property type="evidence" value="ECO:0007669"/>
    <property type="project" value="UniProtKB-SubCell"/>
</dbReference>
<keyword evidence="3" id="KW-0325">Glycoprotein</keyword>
<dbReference type="InterPro" id="IPR019791">
    <property type="entry name" value="Haem_peroxidase_animal"/>
</dbReference>
<dbReference type="InterPro" id="IPR037120">
    <property type="entry name" value="Haem_peroxidase_sf_animal"/>
</dbReference>
<dbReference type="PANTHER" id="PTHR11475:SF4">
    <property type="entry name" value="CHORION PEROXIDASE"/>
    <property type="match status" value="1"/>
</dbReference>
<dbReference type="Proteomes" id="UP000318878">
    <property type="component" value="Unassembled WGS sequence"/>
</dbReference>